<feature type="transmembrane region" description="Helical" evidence="1">
    <location>
        <begin position="20"/>
        <end position="41"/>
    </location>
</feature>
<dbReference type="AlphaFoldDB" id="A0A9D9I0D0"/>
<dbReference type="EMBL" id="JADIML010000198">
    <property type="protein sequence ID" value="MBO8463709.1"/>
    <property type="molecule type" value="Genomic_DNA"/>
</dbReference>
<dbReference type="Pfam" id="PF16152">
    <property type="entry name" value="DUF4860"/>
    <property type="match status" value="1"/>
</dbReference>
<protein>
    <submittedName>
        <fullName evidence="2">DUF4860 domain-containing protein</fullName>
    </submittedName>
</protein>
<keyword evidence="1" id="KW-0812">Transmembrane</keyword>
<evidence type="ECO:0000313" key="2">
    <source>
        <dbReference type="EMBL" id="MBO8463709.1"/>
    </source>
</evidence>
<comment type="caution">
    <text evidence="2">The sequence shown here is derived from an EMBL/GenBank/DDBJ whole genome shotgun (WGS) entry which is preliminary data.</text>
</comment>
<reference evidence="2" key="1">
    <citation type="submission" date="2020-10" db="EMBL/GenBank/DDBJ databases">
        <authorList>
            <person name="Gilroy R."/>
        </authorList>
    </citation>
    <scope>NUCLEOTIDE SEQUENCE</scope>
    <source>
        <strain evidence="2">E3-2379</strain>
    </source>
</reference>
<name>A0A9D9I0D0_9FIRM</name>
<evidence type="ECO:0000313" key="3">
    <source>
        <dbReference type="Proteomes" id="UP000823618"/>
    </source>
</evidence>
<evidence type="ECO:0000256" key="1">
    <source>
        <dbReference type="SAM" id="Phobius"/>
    </source>
</evidence>
<gene>
    <name evidence="2" type="ORF">IAC13_07255</name>
</gene>
<proteinExistence type="predicted"/>
<accession>A0A9D9I0D0</accession>
<reference evidence="2" key="2">
    <citation type="journal article" date="2021" name="PeerJ">
        <title>Extensive microbial diversity within the chicken gut microbiome revealed by metagenomics and culture.</title>
        <authorList>
            <person name="Gilroy R."/>
            <person name="Ravi A."/>
            <person name="Getino M."/>
            <person name="Pursley I."/>
            <person name="Horton D.L."/>
            <person name="Alikhan N.F."/>
            <person name="Baker D."/>
            <person name="Gharbi K."/>
            <person name="Hall N."/>
            <person name="Watson M."/>
            <person name="Adriaenssens E.M."/>
            <person name="Foster-Nyarko E."/>
            <person name="Jarju S."/>
            <person name="Secka A."/>
            <person name="Antonio M."/>
            <person name="Oren A."/>
            <person name="Chaudhuri R.R."/>
            <person name="La Ragione R."/>
            <person name="Hildebrand F."/>
            <person name="Pallen M.J."/>
        </authorList>
    </citation>
    <scope>NUCLEOTIDE SEQUENCE</scope>
    <source>
        <strain evidence="2">E3-2379</strain>
    </source>
</reference>
<sequence>MKQRNNSLKETGKMSILFSLLLLFVFVLSAMFLVLIGSQVYDNIQQQNRSSFYSDTASNYIANKIRQFDSMDSIQIREENGQELLVLTSQHNNQTFETWIYVKNGFLMELYTPINSGLTLEDGLPLLPCHSLSFSLDTKTHLLTIQLQQQKHTPVYSLNLLLRSTH</sequence>
<dbReference type="Proteomes" id="UP000823618">
    <property type="component" value="Unassembled WGS sequence"/>
</dbReference>
<dbReference type="InterPro" id="IPR032340">
    <property type="entry name" value="DUF4860"/>
</dbReference>
<keyword evidence="1" id="KW-1133">Transmembrane helix</keyword>
<organism evidence="2 3">
    <name type="scientific">Candidatus Scybalomonas excrementavium</name>
    <dbReference type="NCBI Taxonomy" id="2840943"/>
    <lineage>
        <taxon>Bacteria</taxon>
        <taxon>Bacillati</taxon>
        <taxon>Bacillota</taxon>
        <taxon>Clostridia</taxon>
        <taxon>Lachnospirales</taxon>
        <taxon>Lachnospiraceae</taxon>
        <taxon>Lachnospiraceae incertae sedis</taxon>
        <taxon>Candidatus Scybalomonas</taxon>
    </lineage>
</organism>
<keyword evidence="1" id="KW-0472">Membrane</keyword>